<feature type="chain" id="PRO_5041963293" description="SCP domain-containing protein" evidence="3">
    <location>
        <begin position="28"/>
        <end position="277"/>
    </location>
</feature>
<evidence type="ECO:0000256" key="3">
    <source>
        <dbReference type="SAM" id="SignalP"/>
    </source>
</evidence>
<gene>
    <name evidence="5" type="ORF">N7458_011154</name>
</gene>
<dbReference type="SMART" id="SM00198">
    <property type="entry name" value="SCP"/>
    <property type="match status" value="1"/>
</dbReference>
<dbReference type="FunFam" id="3.40.33.10:FF:000031">
    <property type="entry name" value="Extracellular SCP domain-containing protein Pry1"/>
    <property type="match status" value="1"/>
</dbReference>
<comment type="caution">
    <text evidence="5">The sequence shown here is derived from an EMBL/GenBank/DDBJ whole genome shotgun (WGS) entry which is preliminary data.</text>
</comment>
<feature type="region of interest" description="Disordered" evidence="1">
    <location>
        <begin position="170"/>
        <end position="194"/>
    </location>
</feature>
<feature type="compositionally biased region" description="Basic and acidic residues" evidence="1">
    <location>
        <begin position="172"/>
        <end position="193"/>
    </location>
</feature>
<proteinExistence type="predicted"/>
<dbReference type="SUPFAM" id="SSF55797">
    <property type="entry name" value="PR-1-like"/>
    <property type="match status" value="1"/>
</dbReference>
<dbReference type="InterPro" id="IPR035940">
    <property type="entry name" value="CAP_sf"/>
</dbReference>
<dbReference type="InterPro" id="IPR014044">
    <property type="entry name" value="CAP_dom"/>
</dbReference>
<name>A0AAD6G0U2_9EURO</name>
<feature type="transmembrane region" description="Helical" evidence="2">
    <location>
        <begin position="259"/>
        <end position="276"/>
    </location>
</feature>
<evidence type="ECO:0000259" key="4">
    <source>
        <dbReference type="SMART" id="SM00198"/>
    </source>
</evidence>
<keyword evidence="2" id="KW-0812">Transmembrane</keyword>
<feature type="compositionally biased region" description="Low complexity" evidence="1">
    <location>
        <begin position="229"/>
        <end position="246"/>
    </location>
</feature>
<protein>
    <recommendedName>
        <fullName evidence="4">SCP domain-containing protein</fullName>
    </recommendedName>
</protein>
<dbReference type="EMBL" id="JAPVEA010000008">
    <property type="protein sequence ID" value="KAJ5440156.1"/>
    <property type="molecule type" value="Genomic_DNA"/>
</dbReference>
<dbReference type="AlphaFoldDB" id="A0AAD6G0U2"/>
<reference evidence="5" key="1">
    <citation type="submission" date="2022-12" db="EMBL/GenBank/DDBJ databases">
        <authorList>
            <person name="Petersen C."/>
        </authorList>
    </citation>
    <scope>NUCLEOTIDE SEQUENCE</scope>
    <source>
        <strain evidence="5">IBT 16125</strain>
    </source>
</reference>
<dbReference type="RefSeq" id="XP_056763385.1">
    <property type="nucleotide sequence ID" value="XM_056914536.1"/>
</dbReference>
<reference evidence="5" key="2">
    <citation type="journal article" date="2023" name="IMA Fungus">
        <title>Comparative genomic study of the Penicillium genus elucidates a diverse pangenome and 15 lateral gene transfer events.</title>
        <authorList>
            <person name="Petersen C."/>
            <person name="Sorensen T."/>
            <person name="Nielsen M.R."/>
            <person name="Sondergaard T.E."/>
            <person name="Sorensen J.L."/>
            <person name="Fitzpatrick D.A."/>
            <person name="Frisvad J.C."/>
            <person name="Nielsen K.L."/>
        </authorList>
    </citation>
    <scope>NUCLEOTIDE SEQUENCE</scope>
    <source>
        <strain evidence="5">IBT 16125</strain>
    </source>
</reference>
<keyword evidence="2" id="KW-0472">Membrane</keyword>
<evidence type="ECO:0000313" key="6">
    <source>
        <dbReference type="Proteomes" id="UP001213681"/>
    </source>
</evidence>
<dbReference type="Proteomes" id="UP001213681">
    <property type="component" value="Unassembled WGS sequence"/>
</dbReference>
<evidence type="ECO:0000256" key="1">
    <source>
        <dbReference type="SAM" id="MobiDB-lite"/>
    </source>
</evidence>
<dbReference type="GeneID" id="81604779"/>
<feature type="domain" description="SCP" evidence="4">
    <location>
        <begin position="61"/>
        <end position="214"/>
    </location>
</feature>
<keyword evidence="6" id="KW-1185">Reference proteome</keyword>
<dbReference type="PANTHER" id="PTHR10334">
    <property type="entry name" value="CYSTEINE-RICH SECRETORY PROTEIN-RELATED"/>
    <property type="match status" value="1"/>
</dbReference>
<dbReference type="Gene3D" id="3.40.33.10">
    <property type="entry name" value="CAP"/>
    <property type="match status" value="1"/>
</dbReference>
<organism evidence="5 6">
    <name type="scientific">Penicillium daleae</name>
    <dbReference type="NCBI Taxonomy" id="63821"/>
    <lineage>
        <taxon>Eukaryota</taxon>
        <taxon>Fungi</taxon>
        <taxon>Dikarya</taxon>
        <taxon>Ascomycota</taxon>
        <taxon>Pezizomycotina</taxon>
        <taxon>Eurotiomycetes</taxon>
        <taxon>Eurotiomycetidae</taxon>
        <taxon>Eurotiales</taxon>
        <taxon>Aspergillaceae</taxon>
        <taxon>Penicillium</taxon>
    </lineage>
</organism>
<dbReference type="InterPro" id="IPR018244">
    <property type="entry name" value="Allrgn_V5/Tpx1_CS"/>
</dbReference>
<keyword evidence="2" id="KW-1133">Transmembrane helix</keyword>
<evidence type="ECO:0000256" key="2">
    <source>
        <dbReference type="SAM" id="Phobius"/>
    </source>
</evidence>
<sequence length="277" mass="30160">MASDSCRSWLLLILLALFSNFIATIEAKTVVVTAHTTVEVASTVQGTPAIPSPASYTSIPDFKDTVLRVTNEYRKAHDADPLVWNDTLVEYSRKWTQACIWKHSDGPYGENLAFGYPNASSAVEAWGDEREYYNFDKPTGFSEKTGHFTQLVWKSTTEVGCAAINCGDTEDDKVRRDAGDSRESRIVPREPDGSTRAQGWYVVCEYKPAGNVVGSHNAYFKKNVKPSEKSSSPTTSATTTSKNQPTGGAVTKAGISSTMWATLLALGTVAIGMSLYT</sequence>
<keyword evidence="3" id="KW-0732">Signal</keyword>
<dbReference type="Pfam" id="PF00188">
    <property type="entry name" value="CAP"/>
    <property type="match status" value="1"/>
</dbReference>
<dbReference type="PROSITE" id="PS01009">
    <property type="entry name" value="CRISP_1"/>
    <property type="match status" value="1"/>
</dbReference>
<evidence type="ECO:0000313" key="5">
    <source>
        <dbReference type="EMBL" id="KAJ5440156.1"/>
    </source>
</evidence>
<feature type="signal peptide" evidence="3">
    <location>
        <begin position="1"/>
        <end position="27"/>
    </location>
</feature>
<feature type="region of interest" description="Disordered" evidence="1">
    <location>
        <begin position="224"/>
        <end position="249"/>
    </location>
</feature>
<accession>A0AAD6G0U2</accession>
<dbReference type="InterPro" id="IPR001283">
    <property type="entry name" value="CRISP-related"/>
</dbReference>
<dbReference type="GO" id="GO:0005576">
    <property type="term" value="C:extracellular region"/>
    <property type="evidence" value="ECO:0007669"/>
    <property type="project" value="InterPro"/>
</dbReference>
<dbReference type="PRINTS" id="PR00837">
    <property type="entry name" value="V5TPXLIKE"/>
</dbReference>